<name>A0A7L7KX72_9LACO</name>
<feature type="compositionally biased region" description="Low complexity" evidence="2">
    <location>
        <begin position="136"/>
        <end position="164"/>
    </location>
</feature>
<feature type="chain" id="PRO_5029508839" evidence="3">
    <location>
        <begin position="31"/>
        <end position="849"/>
    </location>
</feature>
<gene>
    <name evidence="5" type="ORF">G6534_01420</name>
</gene>
<dbReference type="Gene3D" id="3.10.20.320">
    <property type="entry name" value="Putative peptidoglycan bound protein (lpxtg motif)"/>
    <property type="match status" value="1"/>
</dbReference>
<feature type="signal peptide" evidence="3">
    <location>
        <begin position="1"/>
        <end position="30"/>
    </location>
</feature>
<dbReference type="KEGG" id="cpab:G6534_01420"/>
<dbReference type="AlphaFoldDB" id="A0A7L7KX72"/>
<feature type="compositionally biased region" description="Low complexity" evidence="2">
    <location>
        <begin position="90"/>
        <end position="109"/>
    </location>
</feature>
<organism evidence="5 6">
    <name type="scientific">Companilactobacillus pabuli</name>
    <dbReference type="NCBI Taxonomy" id="2714036"/>
    <lineage>
        <taxon>Bacteria</taxon>
        <taxon>Bacillati</taxon>
        <taxon>Bacillota</taxon>
        <taxon>Bacilli</taxon>
        <taxon>Lactobacillales</taxon>
        <taxon>Lactobacillaceae</taxon>
        <taxon>Companilactobacillus</taxon>
    </lineage>
</organism>
<keyword evidence="1" id="KW-0677">Repeat</keyword>
<feature type="region of interest" description="Disordered" evidence="2">
    <location>
        <begin position="57"/>
        <end position="169"/>
    </location>
</feature>
<dbReference type="Pfam" id="PF06458">
    <property type="entry name" value="MucBP"/>
    <property type="match status" value="1"/>
</dbReference>
<proteinExistence type="predicted"/>
<evidence type="ECO:0000256" key="2">
    <source>
        <dbReference type="SAM" id="MobiDB-lite"/>
    </source>
</evidence>
<keyword evidence="3" id="KW-0732">Signal</keyword>
<protein>
    <submittedName>
        <fullName evidence="5">MucBP domain-containing protein</fullName>
    </submittedName>
</protein>
<feature type="domain" description="MucBP" evidence="4">
    <location>
        <begin position="562"/>
        <end position="631"/>
    </location>
</feature>
<dbReference type="EMBL" id="CP049366">
    <property type="protein sequence ID" value="QMT83388.1"/>
    <property type="molecule type" value="Genomic_DNA"/>
</dbReference>
<feature type="compositionally biased region" description="Polar residues" evidence="2">
    <location>
        <begin position="69"/>
        <end position="89"/>
    </location>
</feature>
<evidence type="ECO:0000256" key="1">
    <source>
        <dbReference type="ARBA" id="ARBA00022737"/>
    </source>
</evidence>
<keyword evidence="6" id="KW-1185">Reference proteome</keyword>
<evidence type="ECO:0000313" key="5">
    <source>
        <dbReference type="EMBL" id="QMT83388.1"/>
    </source>
</evidence>
<reference evidence="5 6" key="1">
    <citation type="submission" date="2020-02" db="EMBL/GenBank/DDBJ databases">
        <title>Complete Genome Sequence of Lactobacillus sp. NFFJ11 Isolated from animal feed.</title>
        <authorList>
            <person name="Jung J.Y."/>
        </authorList>
    </citation>
    <scope>NUCLEOTIDE SEQUENCE [LARGE SCALE GENOMIC DNA]</scope>
    <source>
        <strain evidence="5 6">NFFJ11</strain>
    </source>
</reference>
<evidence type="ECO:0000259" key="4">
    <source>
        <dbReference type="Pfam" id="PF06458"/>
    </source>
</evidence>
<dbReference type="Proteomes" id="UP000514410">
    <property type="component" value="Chromosome"/>
</dbReference>
<feature type="compositionally biased region" description="Polar residues" evidence="2">
    <location>
        <begin position="110"/>
        <end position="135"/>
    </location>
</feature>
<dbReference type="InterPro" id="IPR009459">
    <property type="entry name" value="MucBP_dom"/>
</dbReference>
<dbReference type="RefSeq" id="WP_059074105.1">
    <property type="nucleotide sequence ID" value="NZ_CP049366.1"/>
</dbReference>
<evidence type="ECO:0000256" key="3">
    <source>
        <dbReference type="SAM" id="SignalP"/>
    </source>
</evidence>
<accession>A0A7L7KX72</accession>
<sequence length="849" mass="91755">MLTNKKCVYLGATIVSALVLTVLSGQTVKADTTTNNQITNNQTTTLAPATKVVPTATKTNVATDDDTTKGQTAVSSVNDPSNSTAKSQGDSTATTSTNDNSSNDSSDSSLKGNSLNQSSTAVATNSTSESSTNDVNASSTTDQTATNTNSDNSSTNTSSTATDNDSNETVVQDMNGVSIDLSNASMKGIYLDDKTDIYSNLAIPDKPVVGQTNITNDTNSYALPDNLTDTTVVKFADSYLAGLVKQGLGLKSTDNITVGDIKNFKGAILNIDGTVISNGLGKGEMSSKDVTPIESLDGMQYLQLLPNNIVSFTGTLASDAKANPSLAPLYGLKLSELNLFGNYSDGTMKEINISQIPKLTMAICHDMLNEVITPTNSIDNQLSLSGDEPFNGLTNDELKTVAPWIEQNSKKESPQGVRGFLGDIYFMNSTIDDYSPLKDILTDNYTVATFETNGMKYDPTPVYGVKGQPLIFKADPIYNDYGLEFENPNDFRTYNVPDPTFYPVKSLGNNTYELDNPDTSLNMLIYGYPFLSPDENKPQGFYSPLLTATMHSQPLIWQDHPNVTIEYVDQNGNPIMSNGVPLTKTVNGNLIGDSFDLTKEASLNGYTLLSPTTSLQGKYEQAPQVIKLSYKENPVPVSASNDEVNPTTVNTLATPITIIPKVVGTVSLHDLTGAETGKDLVVNGSEITISATAMINGQEYYQIGNKWVCADDFDIVETDKLGYVRIYNEVANLINSDGQLLTRELGPNTGWKFNRIVSIDDNDFYQVATNEFVSVDSGVPYIPINAKTDVNLTKPAELYDSQGPDLDKSLPTKTSWRTDSYAKIDNVKMYRVATDEWIPADTLDVVQVK</sequence>
<evidence type="ECO:0000313" key="6">
    <source>
        <dbReference type="Proteomes" id="UP000514410"/>
    </source>
</evidence>